<protein>
    <recommendedName>
        <fullName evidence="4 13">Cytochrome c oxidase subunit 5A, mitochondrial</fullName>
    </recommendedName>
    <alternativeName>
        <fullName evidence="12 13">Cytochrome c oxidase polypeptide Va</fullName>
    </alternativeName>
</protein>
<dbReference type="AlphaFoldDB" id="A0A8D9BT69"/>
<dbReference type="GO" id="GO:0005743">
    <property type="term" value="C:mitochondrial inner membrane"/>
    <property type="evidence" value="ECO:0007669"/>
    <property type="project" value="UniProtKB-SubCell"/>
</dbReference>
<evidence type="ECO:0000256" key="2">
    <source>
        <dbReference type="ARBA" id="ARBA00004673"/>
    </source>
</evidence>
<dbReference type="PANTHER" id="PTHR14200:SF11">
    <property type="entry name" value="CYTOCHROME C OXIDASE SUBUNIT 5A, MITOCHONDRIAL"/>
    <property type="match status" value="1"/>
</dbReference>
<organism evidence="14">
    <name type="scientific">Cacopsylla melanoneura</name>
    <dbReference type="NCBI Taxonomy" id="428564"/>
    <lineage>
        <taxon>Eukaryota</taxon>
        <taxon>Metazoa</taxon>
        <taxon>Ecdysozoa</taxon>
        <taxon>Arthropoda</taxon>
        <taxon>Hexapoda</taxon>
        <taxon>Insecta</taxon>
        <taxon>Pterygota</taxon>
        <taxon>Neoptera</taxon>
        <taxon>Paraneoptera</taxon>
        <taxon>Hemiptera</taxon>
        <taxon>Sternorrhyncha</taxon>
        <taxon>Psylloidea</taxon>
        <taxon>Psyllidae</taxon>
        <taxon>Psyllinae</taxon>
        <taxon>Cacopsylla</taxon>
    </lineage>
</organism>
<evidence type="ECO:0000256" key="13">
    <source>
        <dbReference type="RuleBase" id="RU368103"/>
    </source>
</evidence>
<dbReference type="PANTHER" id="PTHR14200">
    <property type="entry name" value="CYTOCHROME C OXIDASE POLYPEPTIDE"/>
    <property type="match status" value="1"/>
</dbReference>
<keyword evidence="11 13" id="KW-0472">Membrane</keyword>
<evidence type="ECO:0000256" key="9">
    <source>
        <dbReference type="ARBA" id="ARBA00023004"/>
    </source>
</evidence>
<evidence type="ECO:0000256" key="7">
    <source>
        <dbReference type="ARBA" id="ARBA00022792"/>
    </source>
</evidence>
<dbReference type="GO" id="GO:0046872">
    <property type="term" value="F:metal ion binding"/>
    <property type="evidence" value="ECO:0007669"/>
    <property type="project" value="UniProtKB-UniRule"/>
</dbReference>
<evidence type="ECO:0000256" key="3">
    <source>
        <dbReference type="ARBA" id="ARBA00007972"/>
    </source>
</evidence>
<dbReference type="InterPro" id="IPR003204">
    <property type="entry name" value="Cyt_c_oxidase_su5A/6"/>
</dbReference>
<comment type="function">
    <text evidence="13">Component of the cytochrome c oxidase, the last enzyme in the mitochondrial electron transport chain which drives oxidative phosphorylation. The respiratory chain contains 3 multisubunit complexes succinate dehydrogenase (complex II, CII), ubiquinol-cytochrome c oxidoreductase (cytochrome b-c1 complex, complex III, CIII) and cytochrome c oxidase (complex IV, CIV), that cooperate to transfer electrons derived from NADH and succinate to molecular oxygen, creating an electrochemical gradient over the inner membrane that drives transmembrane transport and the ATP synthase. Cytochrome c oxidase is the component of the respiratory chain that catalyzes the reduction of oxygen to water. Electrons originating from reduced cytochrome c in the intermembrane space (IMS) are transferred via the dinuclear copper A center (CU(A)) of subunit 2 and heme A of subunit 1 to the active site in subunit 1, a binuclear center (BNC) formed by heme A3 and copper B (CU(B)). The BNC reduces molecular oxygen to 2 water molecules using 4 electrons from cytochrome c in the IMS and 4 protons from the mitochondrial matrix.</text>
</comment>
<evidence type="ECO:0000256" key="10">
    <source>
        <dbReference type="ARBA" id="ARBA00023128"/>
    </source>
</evidence>
<dbReference type="GO" id="GO:0045277">
    <property type="term" value="C:respiratory chain complex IV"/>
    <property type="evidence" value="ECO:0007669"/>
    <property type="project" value="UniProtKB-UniRule"/>
</dbReference>
<keyword evidence="6 13" id="KW-0479">Metal-binding</keyword>
<evidence type="ECO:0000256" key="1">
    <source>
        <dbReference type="ARBA" id="ARBA00004443"/>
    </source>
</evidence>
<comment type="pathway">
    <text evidence="2 13">Energy metabolism; oxidative phosphorylation.</text>
</comment>
<evidence type="ECO:0000256" key="11">
    <source>
        <dbReference type="ARBA" id="ARBA00023136"/>
    </source>
</evidence>
<sequence>MFRFLLSSVPVRMLSFPVGSFKFLQRKEFALANIKIRFHHVESEEDSIKRYVAYFDREDIDHWEIRKAMNELANDDAVPDPVVIIAALKAARRLNDYALTVRLLETVQFKCGSKKKKIWPYILSEIQSTLFELGIETPEALGFDKPQLWCDGTDNFYNNYN</sequence>
<keyword evidence="8 13" id="KW-0809">Transit peptide</keyword>
<dbReference type="GO" id="GO:0006123">
    <property type="term" value="P:mitochondrial electron transport, cytochrome c to oxygen"/>
    <property type="evidence" value="ECO:0007669"/>
    <property type="project" value="UniProtKB-UniRule"/>
</dbReference>
<dbReference type="Pfam" id="PF02284">
    <property type="entry name" value="COX5A"/>
    <property type="match status" value="1"/>
</dbReference>
<dbReference type="EMBL" id="HBUF01651626">
    <property type="protein sequence ID" value="CAG6787056.1"/>
    <property type="molecule type" value="Transcribed_RNA"/>
</dbReference>
<name>A0A8D9BT69_9HEMI</name>
<keyword evidence="10 13" id="KW-0496">Mitochondrion</keyword>
<evidence type="ECO:0000256" key="8">
    <source>
        <dbReference type="ARBA" id="ARBA00022946"/>
    </source>
</evidence>
<keyword evidence="9 13" id="KW-0408">Iron</keyword>
<comment type="subunit">
    <text evidence="13">Component of the cytochrome c oxidase (complex IV, CIV), a multisubunit enzyme composed of a catalytic core of 3 subunits and several supernumerary subunits. The complex exists as a monomer or a dimer and forms supercomplexes (SCs) in the inner mitochondrial membrane with ubiquinol-cytochrome c oxidoreductase (cytochrome b-c1 complex, complex III, CIII).</text>
</comment>
<accession>A0A8D9BT69</accession>
<proteinExistence type="inferred from homology"/>
<evidence type="ECO:0000256" key="6">
    <source>
        <dbReference type="ARBA" id="ARBA00022723"/>
    </source>
</evidence>
<dbReference type="Gene3D" id="1.25.40.40">
    <property type="entry name" value="Cytochrome c oxidase, subunit Va/VI"/>
    <property type="match status" value="1"/>
</dbReference>
<reference evidence="14" key="1">
    <citation type="submission" date="2021-05" db="EMBL/GenBank/DDBJ databases">
        <authorList>
            <person name="Alioto T."/>
            <person name="Alioto T."/>
            <person name="Gomez Garrido J."/>
        </authorList>
    </citation>
    <scope>NUCLEOTIDE SEQUENCE</scope>
</reference>
<dbReference type="InterPro" id="IPR036545">
    <property type="entry name" value="Cyt_c_oxidase_su5A/6_sf"/>
</dbReference>
<evidence type="ECO:0000256" key="5">
    <source>
        <dbReference type="ARBA" id="ARBA00022617"/>
    </source>
</evidence>
<evidence type="ECO:0000313" key="14">
    <source>
        <dbReference type="EMBL" id="CAG6787056.1"/>
    </source>
</evidence>
<dbReference type="SUPFAM" id="SSF48479">
    <property type="entry name" value="Cytochrome c oxidase subunit E"/>
    <property type="match status" value="1"/>
</dbReference>
<dbReference type="UniPathway" id="UPA00705"/>
<keyword evidence="5 13" id="KW-0349">Heme</keyword>
<comment type="similarity">
    <text evidence="3 13">Belongs to the cytochrome c oxidase subunit 5A family.</text>
</comment>
<comment type="subcellular location">
    <subcellularLocation>
        <location evidence="1 13">Mitochondrion inner membrane</location>
        <topology evidence="1 13">Peripheral membrane protein</topology>
        <orientation evidence="1 13">Matrix side</orientation>
    </subcellularLocation>
</comment>
<keyword evidence="7 13" id="KW-0999">Mitochondrion inner membrane</keyword>
<evidence type="ECO:0000256" key="4">
    <source>
        <dbReference type="ARBA" id="ARBA00021968"/>
    </source>
</evidence>
<evidence type="ECO:0000256" key="12">
    <source>
        <dbReference type="ARBA" id="ARBA00031049"/>
    </source>
</evidence>
<dbReference type="CDD" id="cd00923">
    <property type="entry name" value="Cyt_c_Oxidase_Va"/>
    <property type="match status" value="1"/>
</dbReference>